<dbReference type="Pfam" id="PF10395">
    <property type="entry name" value="Utp8_b_propeller"/>
    <property type="match status" value="1"/>
</dbReference>
<keyword evidence="5" id="KW-1185">Reference proteome</keyword>
<name>A0A9Q8LBZ7_PASFU</name>
<dbReference type="InterPro" id="IPR018843">
    <property type="entry name" value="Utp8_b-prop"/>
</dbReference>
<feature type="domain" description="Utp8 beta-propeller" evidence="3">
    <location>
        <begin position="6"/>
        <end position="370"/>
    </location>
</feature>
<dbReference type="OrthoDB" id="5330858at2759"/>
<feature type="coiled-coil region" evidence="1">
    <location>
        <begin position="651"/>
        <end position="678"/>
    </location>
</feature>
<protein>
    <recommendedName>
        <fullName evidence="3">Utp8 beta-propeller domain-containing protein</fullName>
    </recommendedName>
</protein>
<proteinExistence type="predicted"/>
<reference evidence="4" key="1">
    <citation type="submission" date="2021-12" db="EMBL/GenBank/DDBJ databases">
        <authorList>
            <person name="Zaccaron A."/>
            <person name="Stergiopoulos I."/>
        </authorList>
    </citation>
    <scope>NUCLEOTIDE SEQUENCE</scope>
    <source>
        <strain evidence="4">Race5_Kim</strain>
    </source>
</reference>
<evidence type="ECO:0000256" key="1">
    <source>
        <dbReference type="SAM" id="Coils"/>
    </source>
</evidence>
<dbReference type="GeneID" id="71983474"/>
<feature type="compositionally biased region" description="Basic and acidic residues" evidence="2">
    <location>
        <begin position="122"/>
        <end position="133"/>
    </location>
</feature>
<feature type="region of interest" description="Disordered" evidence="2">
    <location>
        <begin position="835"/>
        <end position="873"/>
    </location>
</feature>
<dbReference type="Proteomes" id="UP000756132">
    <property type="component" value="Chromosome 2"/>
</dbReference>
<dbReference type="EMBL" id="CP090164">
    <property type="protein sequence ID" value="UJO14454.1"/>
    <property type="molecule type" value="Genomic_DNA"/>
</dbReference>
<dbReference type="KEGG" id="ffu:CLAFUR5_03596"/>
<evidence type="ECO:0000313" key="5">
    <source>
        <dbReference type="Proteomes" id="UP000756132"/>
    </source>
</evidence>
<evidence type="ECO:0000259" key="3">
    <source>
        <dbReference type="Pfam" id="PF10395"/>
    </source>
</evidence>
<reference evidence="4" key="2">
    <citation type="journal article" date="2022" name="Microb. Genom.">
        <title>A chromosome-scale genome assembly of the tomato pathogen Cladosporium fulvum reveals a compartmentalized genome architecture and the presence of a dispensable chromosome.</title>
        <authorList>
            <person name="Zaccaron A.Z."/>
            <person name="Chen L.H."/>
            <person name="Samaras A."/>
            <person name="Stergiopoulos I."/>
        </authorList>
    </citation>
    <scope>NUCLEOTIDE SEQUENCE</scope>
    <source>
        <strain evidence="4">Race5_Kim</strain>
    </source>
</reference>
<accession>A0A9Q8LBZ7</accession>
<organism evidence="4 5">
    <name type="scientific">Passalora fulva</name>
    <name type="common">Tomato leaf mold</name>
    <name type="synonym">Cladosporium fulvum</name>
    <dbReference type="NCBI Taxonomy" id="5499"/>
    <lineage>
        <taxon>Eukaryota</taxon>
        <taxon>Fungi</taxon>
        <taxon>Dikarya</taxon>
        <taxon>Ascomycota</taxon>
        <taxon>Pezizomycotina</taxon>
        <taxon>Dothideomycetes</taxon>
        <taxon>Dothideomycetidae</taxon>
        <taxon>Mycosphaerellales</taxon>
        <taxon>Mycosphaerellaceae</taxon>
        <taxon>Fulvia</taxon>
    </lineage>
</organism>
<dbReference type="RefSeq" id="XP_047758820.1">
    <property type="nucleotide sequence ID" value="XM_047902744.1"/>
</dbReference>
<evidence type="ECO:0000313" key="4">
    <source>
        <dbReference type="EMBL" id="UJO14454.1"/>
    </source>
</evidence>
<dbReference type="AlphaFoldDB" id="A0A9Q8LBZ7"/>
<keyword evidence="1" id="KW-0175">Coiled coil</keyword>
<feature type="region of interest" description="Disordered" evidence="2">
    <location>
        <begin position="113"/>
        <end position="136"/>
    </location>
</feature>
<sequence length="895" mass="98451">MSGGIEEPYAIAALAKPLDGKHGRIVGASVHSIAGSRKRKRHEVAIGVDGESVSIYHTQDQSTVSSYALPPQSYLAAPPCSIYCKRAKPQQPQRQTYLAVWDSVSRQKARVVSIKENLGKPQSDEREPRAPTRRERKLRHAQVVAIDVVPVHNTLASLESDQHPVLVSYSNGDVDCLRGDMSAARWEHKATTTGDTQIEYAVVVEYDAARRGLLKNREDVLAVLDSSADAGRTTNGPPLLCQVIRTGSQRSLRIFALRNLSGDTLQGGRSSFEDVLTYDLPARHNTGTEEAQYELHAASAMLYQRLGNRLTTYDVSGTTPEASFELGRRDGLIVNSFTRLSSATVLVVTPDKLAVYDTKYGSVLSSLAYVTQPDAAANAQARSSLAIISQFTDLNILVALSANNLIAFQVGNMLDDGRSSRAQEPVLFDVLGKGKVALLEGSELKEKKKRKWEEWKSKVDGLFEASNAEGLESFVAKMLKLDPKTQDKAAENLPSGYHDADVALWDLPSNTYDPQHVETRRASYLLRKLFAWRSLDRRSHSAGNLEITLLSRNVLRFLALAGYLTTSTMQLVLPQANDGTKRRVAPGDIMLAIADGEPSLVLMCDLISMRVHWDLPEIVQGLQTLIRSLQDKQNADMAAAQLTNGVVDMADGDVQTELDAVERELDKAENLLESGLAIRAHACRILLNRLQAFPQRDVKQVMHTMLTHADLIFFLCLLRLELADGGWTQRYLEQDVGEEEPSLDVPNAQDITASNLAIRTIADLFDCAVDAIGLSGWLIGLSADIDGTEQLLQELKNEVSATVEGLFEAELLTNLLSNVKKTAAVLGEQQRSTLKRKLQTDEDDSVEDKLMPVGGRPEPPIVRTWGTKDGRKSKAAIAQQKSRAVGKYSFEQIRI</sequence>
<gene>
    <name evidence="4" type="ORF">CLAFUR5_03596</name>
</gene>
<evidence type="ECO:0000256" key="2">
    <source>
        <dbReference type="SAM" id="MobiDB-lite"/>
    </source>
</evidence>